<organism evidence="6 7">
    <name type="scientific">Puccinia coronata f. sp. avenae</name>
    <dbReference type="NCBI Taxonomy" id="200324"/>
    <lineage>
        <taxon>Eukaryota</taxon>
        <taxon>Fungi</taxon>
        <taxon>Dikarya</taxon>
        <taxon>Basidiomycota</taxon>
        <taxon>Pucciniomycotina</taxon>
        <taxon>Pucciniomycetes</taxon>
        <taxon>Pucciniales</taxon>
        <taxon>Pucciniaceae</taxon>
        <taxon>Puccinia</taxon>
    </lineage>
</organism>
<evidence type="ECO:0000313" key="7">
    <source>
        <dbReference type="Proteomes" id="UP000235388"/>
    </source>
</evidence>
<dbReference type="SUPFAM" id="SSF51445">
    <property type="entry name" value="(Trans)glycosidases"/>
    <property type="match status" value="1"/>
</dbReference>
<evidence type="ECO:0000256" key="1">
    <source>
        <dbReference type="ARBA" id="ARBA00007754"/>
    </source>
</evidence>
<feature type="domain" description="GH26" evidence="5">
    <location>
        <begin position="76"/>
        <end position="428"/>
    </location>
</feature>
<dbReference type="PANTHER" id="PTHR40079">
    <property type="entry name" value="MANNAN ENDO-1,4-BETA-MANNOSIDASE E-RELATED"/>
    <property type="match status" value="1"/>
</dbReference>
<comment type="similarity">
    <text evidence="1 4">Belongs to the glycosyl hydrolase 26 family.</text>
</comment>
<reference evidence="6 7" key="1">
    <citation type="submission" date="2017-11" db="EMBL/GenBank/DDBJ databases">
        <title>De novo assembly and phasing of dikaryotic genomes from two isolates of Puccinia coronata f. sp. avenae, the causal agent of oat crown rust.</title>
        <authorList>
            <person name="Miller M.E."/>
            <person name="Zhang Y."/>
            <person name="Omidvar V."/>
            <person name="Sperschneider J."/>
            <person name="Schwessinger B."/>
            <person name="Raley C."/>
            <person name="Palmer J.M."/>
            <person name="Garnica D."/>
            <person name="Upadhyaya N."/>
            <person name="Rathjen J."/>
            <person name="Taylor J.M."/>
            <person name="Park R.F."/>
            <person name="Dodds P.N."/>
            <person name="Hirsch C.D."/>
            <person name="Kianian S.F."/>
            <person name="Figueroa M."/>
        </authorList>
    </citation>
    <scope>NUCLEOTIDE SEQUENCE [LARGE SCALE GENOMIC DNA]</scope>
    <source>
        <strain evidence="6">12NC29</strain>
    </source>
</reference>
<proteinExistence type="inferred from homology"/>
<sequence length="444" mass="50613">MTTFSIYLNAIWSCLVQSFLDFTGRSRSSIYLFIYAEMPTQMGKTARLLMIIAVMMSSAIVDKTEGLSLDVSEILRKGDSIKCPLTQDCDETKLPESTYDKYYKTDKSSWESLGLDPDLLHINEISVGFVPAFREKKNANSPAEINKKLFKPMAIVGDYISLSSAWDPDLKAIDWHVPIIKDLDGNPVWCLALMPSEGLDMITEKFARKIAHKLKEVNELGITTWIRFGHEMNGRWYAKWGMQPNKFKEKWHLLAKEIKSVTNRSYMVWSPNARFGDSVDDVRGGYSPYFPEVWSVDIVGISFYHWGNGPIRTNMKPTQEEAITKLYEFAKIYGPGGWNFPVIIAETAACYTTYPGTYQSVGGGASELSIKMTWLHLLLDRYIKQLIPGLKAVIWFEIDKIETAPETGEQREEDFRLILGNPEVSRAVHQLFDSYHSKELAERS</sequence>
<dbReference type="GO" id="GO:0016985">
    <property type="term" value="F:mannan endo-1,4-beta-mannosidase activity"/>
    <property type="evidence" value="ECO:0007669"/>
    <property type="project" value="InterPro"/>
</dbReference>
<dbReference type="GO" id="GO:0006080">
    <property type="term" value="P:substituted mannan metabolic process"/>
    <property type="evidence" value="ECO:0007669"/>
    <property type="project" value="InterPro"/>
</dbReference>
<protein>
    <recommendedName>
        <fullName evidence="5">GH26 domain-containing protein</fullName>
    </recommendedName>
</protein>
<dbReference type="Proteomes" id="UP000235388">
    <property type="component" value="Unassembled WGS sequence"/>
</dbReference>
<dbReference type="InterPro" id="IPR017853">
    <property type="entry name" value="GH"/>
</dbReference>
<keyword evidence="3 4" id="KW-0326">Glycosidase</keyword>
<evidence type="ECO:0000256" key="3">
    <source>
        <dbReference type="ARBA" id="ARBA00023295"/>
    </source>
</evidence>
<gene>
    <name evidence="6" type="ORF">PCANC_10138</name>
</gene>
<dbReference type="PANTHER" id="PTHR40079:SF6">
    <property type="entry name" value="GH26 DOMAIN-CONTAINING PROTEIN"/>
    <property type="match status" value="1"/>
</dbReference>
<evidence type="ECO:0000259" key="5">
    <source>
        <dbReference type="PROSITE" id="PS51764"/>
    </source>
</evidence>
<dbReference type="EMBL" id="PGCJ01000127">
    <property type="protein sequence ID" value="PLW45508.1"/>
    <property type="molecule type" value="Genomic_DNA"/>
</dbReference>
<evidence type="ECO:0000313" key="6">
    <source>
        <dbReference type="EMBL" id="PLW45508.1"/>
    </source>
</evidence>
<dbReference type="Gene3D" id="3.20.20.80">
    <property type="entry name" value="Glycosidases"/>
    <property type="match status" value="1"/>
</dbReference>
<dbReference type="InterPro" id="IPR022790">
    <property type="entry name" value="GH26_dom"/>
</dbReference>
<accession>A0A2N5V699</accession>
<dbReference type="Pfam" id="PF02156">
    <property type="entry name" value="Glyco_hydro_26"/>
    <property type="match status" value="1"/>
</dbReference>
<dbReference type="AlphaFoldDB" id="A0A2N5V699"/>
<keyword evidence="2 4" id="KW-0378">Hydrolase</keyword>
<dbReference type="OrthoDB" id="428177at2759"/>
<name>A0A2N5V699_9BASI</name>
<evidence type="ECO:0000256" key="4">
    <source>
        <dbReference type="PROSITE-ProRule" id="PRU01100"/>
    </source>
</evidence>
<feature type="active site" description="Proton donor" evidence="4">
    <location>
        <position position="231"/>
    </location>
</feature>
<comment type="caution">
    <text evidence="6">The sequence shown here is derived from an EMBL/GenBank/DDBJ whole genome shotgun (WGS) entry which is preliminary data.</text>
</comment>
<dbReference type="InterPro" id="IPR000805">
    <property type="entry name" value="Glyco_hydro_26"/>
</dbReference>
<dbReference type="PROSITE" id="PS51764">
    <property type="entry name" value="GH26"/>
    <property type="match status" value="1"/>
</dbReference>
<evidence type="ECO:0000256" key="2">
    <source>
        <dbReference type="ARBA" id="ARBA00022801"/>
    </source>
</evidence>
<feature type="active site" description="Nucleophile" evidence="4">
    <location>
        <position position="346"/>
    </location>
</feature>
<keyword evidence="7" id="KW-1185">Reference proteome</keyword>